<evidence type="ECO:0000313" key="5">
    <source>
        <dbReference type="EMBL" id="SMC28390.1"/>
    </source>
</evidence>
<dbReference type="PROSITE" id="PS51832">
    <property type="entry name" value="HD_GYP"/>
    <property type="match status" value="1"/>
</dbReference>
<dbReference type="RefSeq" id="WP_084092095.1">
    <property type="nucleotide sequence ID" value="NZ_FWXD01000022.1"/>
</dbReference>
<reference evidence="5 6" key="1">
    <citation type="submission" date="2017-04" db="EMBL/GenBank/DDBJ databases">
        <authorList>
            <person name="Afonso C.L."/>
            <person name="Miller P.J."/>
            <person name="Scott M.A."/>
            <person name="Spackman E."/>
            <person name="Goraichik I."/>
            <person name="Dimitrov K.M."/>
            <person name="Suarez D.L."/>
            <person name="Swayne D.E."/>
        </authorList>
    </citation>
    <scope>NUCLEOTIDE SEQUENCE [LARGE SCALE GENOMIC DNA]</scope>
    <source>
        <strain evidence="5 6">DSM 23236</strain>
    </source>
</reference>
<dbReference type="GO" id="GO:0000160">
    <property type="term" value="P:phosphorelay signal transduction system"/>
    <property type="evidence" value="ECO:0007669"/>
    <property type="project" value="UniProtKB-KW"/>
</dbReference>
<dbReference type="SUPFAM" id="SSF47226">
    <property type="entry name" value="Histidine-containing phosphotransfer domain, HPT domain"/>
    <property type="match status" value="1"/>
</dbReference>
<sequence>MSTPPSFRSLEDLQEFREALYDYAPNIERLVAELVRQPDDATLIADLFRAFHNIKGDASLCGVMFVVPFAHGVENLLARLRAGTLAFHASLAELILLTLDRLELAVDAMAERQDIAHLQLDLLEQAIAELAELDQETLDEHCRQWLETLTGFAGAEAPALAEDTPGDVLSDDERADDLRFFRHLALQMERRQPQFEGRISRNLKLALDTNQRAGSPVDPVQLEAAVYMHDLGMMLLPEAIWLQGERLSELQRRQLSLHPSWGSGLLERMAGWQDAAAMVLQHHEKPDGSGYPQGLKGDGILPGAKILALVDAFEAVMLKHHQRGQHRSVLRAIAEINASDRQFDPAWIAPFNAVVRDMLGQR</sequence>
<dbReference type="OrthoDB" id="9816273at2"/>
<evidence type="ECO:0000313" key="6">
    <source>
        <dbReference type="Proteomes" id="UP000192761"/>
    </source>
</evidence>
<feature type="modified residue" description="Phosphohistidine" evidence="2">
    <location>
        <position position="52"/>
    </location>
</feature>
<dbReference type="CDD" id="cd00088">
    <property type="entry name" value="HPT"/>
    <property type="match status" value="1"/>
</dbReference>
<dbReference type="InterPro" id="IPR036641">
    <property type="entry name" value="HPT_dom_sf"/>
</dbReference>
<dbReference type="PROSITE" id="PS50894">
    <property type="entry name" value="HPT"/>
    <property type="match status" value="1"/>
</dbReference>
<dbReference type="PANTHER" id="PTHR45228">
    <property type="entry name" value="CYCLIC DI-GMP PHOSPHODIESTERASE TM_0186-RELATED"/>
    <property type="match status" value="1"/>
</dbReference>
<dbReference type="CDD" id="cd00077">
    <property type="entry name" value="HDc"/>
    <property type="match status" value="1"/>
</dbReference>
<dbReference type="STRING" id="1121001.SAMN02745857_03235"/>
<evidence type="ECO:0000259" key="3">
    <source>
        <dbReference type="PROSITE" id="PS50894"/>
    </source>
</evidence>
<dbReference type="InterPro" id="IPR008207">
    <property type="entry name" value="Sig_transdc_His_kin_Hpt_dom"/>
</dbReference>
<dbReference type="SMART" id="SM00073">
    <property type="entry name" value="HPT"/>
    <property type="match status" value="1"/>
</dbReference>
<dbReference type="GO" id="GO:0004672">
    <property type="term" value="F:protein kinase activity"/>
    <property type="evidence" value="ECO:0007669"/>
    <property type="project" value="UniProtKB-ARBA"/>
</dbReference>
<dbReference type="SUPFAM" id="SSF109604">
    <property type="entry name" value="HD-domain/PDEase-like"/>
    <property type="match status" value="1"/>
</dbReference>
<dbReference type="Gene3D" id="1.20.120.160">
    <property type="entry name" value="HPT domain"/>
    <property type="match status" value="1"/>
</dbReference>
<dbReference type="InterPro" id="IPR003607">
    <property type="entry name" value="HD/PDEase_dom"/>
</dbReference>
<dbReference type="InterPro" id="IPR037522">
    <property type="entry name" value="HD_GYP_dom"/>
</dbReference>
<proteinExistence type="predicted"/>
<evidence type="ECO:0000259" key="4">
    <source>
        <dbReference type="PROSITE" id="PS51832"/>
    </source>
</evidence>
<dbReference type="InterPro" id="IPR052020">
    <property type="entry name" value="Cyclic_di-GMP/3'3'-cGAMP_PDE"/>
</dbReference>
<feature type="domain" description="HD-GYP" evidence="4">
    <location>
        <begin position="170"/>
        <end position="362"/>
    </location>
</feature>
<dbReference type="AlphaFoldDB" id="A0A1W1XWM4"/>
<organism evidence="5 6">
    <name type="scientific">Andreprevotia lacus DSM 23236</name>
    <dbReference type="NCBI Taxonomy" id="1121001"/>
    <lineage>
        <taxon>Bacteria</taxon>
        <taxon>Pseudomonadati</taxon>
        <taxon>Pseudomonadota</taxon>
        <taxon>Betaproteobacteria</taxon>
        <taxon>Neisseriales</taxon>
        <taxon>Chitinibacteraceae</taxon>
        <taxon>Andreprevotia</taxon>
    </lineage>
</organism>
<gene>
    <name evidence="5" type="ORF">SAMN02745857_03235</name>
</gene>
<keyword evidence="6" id="KW-1185">Reference proteome</keyword>
<evidence type="ECO:0000256" key="1">
    <source>
        <dbReference type="ARBA" id="ARBA00023012"/>
    </source>
</evidence>
<name>A0A1W1XWM4_9NEIS</name>
<dbReference type="Pfam" id="PF13487">
    <property type="entry name" value="HD_5"/>
    <property type="match status" value="1"/>
</dbReference>
<feature type="domain" description="HPt" evidence="3">
    <location>
        <begin position="9"/>
        <end position="109"/>
    </location>
</feature>
<protein>
    <submittedName>
        <fullName evidence="5">Hpt domain-containing protein</fullName>
    </submittedName>
</protein>
<accession>A0A1W1XWM4</accession>
<evidence type="ECO:0000256" key="2">
    <source>
        <dbReference type="PROSITE-ProRule" id="PRU00110"/>
    </source>
</evidence>
<dbReference type="Pfam" id="PF01627">
    <property type="entry name" value="Hpt"/>
    <property type="match status" value="1"/>
</dbReference>
<keyword evidence="1" id="KW-0902">Two-component regulatory system</keyword>
<keyword evidence="2" id="KW-0597">Phosphoprotein</keyword>
<dbReference type="EMBL" id="FWXD01000022">
    <property type="protein sequence ID" value="SMC28390.1"/>
    <property type="molecule type" value="Genomic_DNA"/>
</dbReference>
<dbReference type="Proteomes" id="UP000192761">
    <property type="component" value="Unassembled WGS sequence"/>
</dbReference>
<dbReference type="GO" id="GO:0008081">
    <property type="term" value="F:phosphoric diester hydrolase activity"/>
    <property type="evidence" value="ECO:0007669"/>
    <property type="project" value="UniProtKB-ARBA"/>
</dbReference>
<dbReference type="Gene3D" id="1.10.3210.10">
    <property type="entry name" value="Hypothetical protein af1432"/>
    <property type="match status" value="1"/>
</dbReference>